<evidence type="ECO:0000256" key="5">
    <source>
        <dbReference type="ARBA" id="ARBA00022691"/>
    </source>
</evidence>
<dbReference type="PANTHER" id="PTHR11727">
    <property type="entry name" value="DIMETHYLADENOSINE TRANSFERASE"/>
    <property type="match status" value="1"/>
</dbReference>
<keyword evidence="8" id="KW-0805">Transcription regulation</keyword>
<feature type="binding site" evidence="11">
    <location>
        <position position="32"/>
    </location>
    <ligand>
        <name>S-adenosyl-L-methionine</name>
        <dbReference type="ChEBI" id="CHEBI:59789"/>
    </ligand>
</feature>
<keyword evidence="14" id="KW-1185">Reference proteome</keyword>
<dbReference type="GO" id="GO:0034246">
    <property type="term" value="F:mitochondrial transcription factor activity"/>
    <property type="evidence" value="ECO:0007669"/>
    <property type="project" value="TreeGrafter"/>
</dbReference>
<feature type="binding site" evidence="11">
    <location>
        <position position="140"/>
    </location>
    <ligand>
        <name>S-adenosyl-L-methionine</name>
        <dbReference type="ChEBI" id="CHEBI:59789"/>
    </ligand>
</feature>
<dbReference type="Gene3D" id="1.10.8.100">
    <property type="entry name" value="Ribosomal RNA adenine dimethylase-like, domain 2"/>
    <property type="match status" value="1"/>
</dbReference>
<evidence type="ECO:0000256" key="4">
    <source>
        <dbReference type="ARBA" id="ARBA00022679"/>
    </source>
</evidence>
<reference evidence="15" key="1">
    <citation type="submission" date="2022-11" db="UniProtKB">
        <authorList>
            <consortium name="WormBaseParasite"/>
        </authorList>
    </citation>
    <scope>IDENTIFICATION</scope>
</reference>
<comment type="similarity">
    <text evidence="11 12">Belongs to the class I-like SAM-binding methyltransferase superfamily. rRNA adenine N(6)-methyltransferase family.</text>
</comment>
<dbReference type="SUPFAM" id="SSF53335">
    <property type="entry name" value="S-adenosyl-L-methionine-dependent methyltransferases"/>
    <property type="match status" value="1"/>
</dbReference>
<evidence type="ECO:0000256" key="6">
    <source>
        <dbReference type="ARBA" id="ARBA00022884"/>
    </source>
</evidence>
<proteinExistence type="inferred from homology"/>
<keyword evidence="6 11" id="KW-0694">RNA-binding</keyword>
<dbReference type="GO" id="GO:0005759">
    <property type="term" value="C:mitochondrial matrix"/>
    <property type="evidence" value="ECO:0007669"/>
    <property type="project" value="TreeGrafter"/>
</dbReference>
<evidence type="ECO:0000313" key="14">
    <source>
        <dbReference type="Proteomes" id="UP000887581"/>
    </source>
</evidence>
<dbReference type="SMART" id="SM00650">
    <property type="entry name" value="rADc"/>
    <property type="match status" value="1"/>
</dbReference>
<accession>A0A915Q5K9</accession>
<organism evidence="14 15">
    <name type="scientific">Setaria digitata</name>
    <dbReference type="NCBI Taxonomy" id="48799"/>
    <lineage>
        <taxon>Eukaryota</taxon>
        <taxon>Metazoa</taxon>
        <taxon>Ecdysozoa</taxon>
        <taxon>Nematoda</taxon>
        <taxon>Chromadorea</taxon>
        <taxon>Rhabditida</taxon>
        <taxon>Spirurina</taxon>
        <taxon>Spiruromorpha</taxon>
        <taxon>Filarioidea</taxon>
        <taxon>Setariidae</taxon>
        <taxon>Setaria</taxon>
    </lineage>
</organism>
<evidence type="ECO:0000256" key="2">
    <source>
        <dbReference type="ARBA" id="ARBA00022552"/>
    </source>
</evidence>
<feature type="binding site" evidence="11">
    <location>
        <position position="59"/>
    </location>
    <ligand>
        <name>S-adenosyl-L-methionine</name>
        <dbReference type="ChEBI" id="CHEBI:59789"/>
    </ligand>
</feature>
<dbReference type="InterPro" id="IPR020596">
    <property type="entry name" value="rRNA_Ade_Mease_Trfase_CS"/>
</dbReference>
<dbReference type="EC" id="2.1.1.-" evidence="12"/>
<evidence type="ECO:0000256" key="12">
    <source>
        <dbReference type="RuleBase" id="RU362106"/>
    </source>
</evidence>
<dbReference type="Proteomes" id="UP000887581">
    <property type="component" value="Unplaced"/>
</dbReference>
<dbReference type="GO" id="GO:0006391">
    <property type="term" value="P:transcription initiation at mitochondrial promoter"/>
    <property type="evidence" value="ECO:0007669"/>
    <property type="project" value="TreeGrafter"/>
</dbReference>
<dbReference type="InterPro" id="IPR001737">
    <property type="entry name" value="KsgA/Erm"/>
</dbReference>
<evidence type="ECO:0000259" key="13">
    <source>
        <dbReference type="SMART" id="SM00650"/>
    </source>
</evidence>
<comment type="subcellular location">
    <subcellularLocation>
        <location evidence="1">Mitochondrion</location>
    </subcellularLocation>
</comment>
<evidence type="ECO:0000256" key="7">
    <source>
        <dbReference type="ARBA" id="ARBA00022946"/>
    </source>
</evidence>
<dbReference type="Gene3D" id="3.40.50.150">
    <property type="entry name" value="Vaccinia Virus protein VP39"/>
    <property type="match status" value="1"/>
</dbReference>
<sequence>MATNFSRLPPLPSLKNFLYTYQLQAKKILSQNYLMDMNLTRKIVRQAKVNEGDCVVEVGPGPGSITRAILETNCRRLDVIEVDHRFIPPLEVLKEASEERMFIHRADILKTDIRQIWLKAGVEHVAWEDDSLPKLHIIGNLPFNIASPLIIKFLREMLYRQGPWSFGRVPLLLTFQLEVAERLCAPVDSPFRARISIMSSFITEPKLLFQIPGRCFVPSPKVNVGVVRFIPRQDPLIKTSFEVVEKVCRRIFNYRQKYVVKGVRSLYPKELADSLANDLLERCRIDPSTIPIYLGVEQFADMCYVYEGHCRKFPGIFLYEHSNQNRTLEQLAQLPNAVPPPNPFDKEFPSDGVKLSDAAALFSE</sequence>
<dbReference type="InterPro" id="IPR023165">
    <property type="entry name" value="rRNA_Ade_diMease-like_C"/>
</dbReference>
<evidence type="ECO:0000256" key="9">
    <source>
        <dbReference type="ARBA" id="ARBA00023128"/>
    </source>
</evidence>
<feature type="binding site" evidence="11">
    <location>
        <position position="34"/>
    </location>
    <ligand>
        <name>S-adenosyl-L-methionine</name>
        <dbReference type="ChEBI" id="CHEBI:59789"/>
    </ligand>
</feature>
<keyword evidence="9" id="KW-0496">Mitochondrion</keyword>
<dbReference type="PANTHER" id="PTHR11727:SF17">
    <property type="entry name" value="DIMETHYLADENOSINE TRANSFERASE 1, MITOCHONDRIAL"/>
    <property type="match status" value="1"/>
</dbReference>
<evidence type="ECO:0000256" key="11">
    <source>
        <dbReference type="PROSITE-ProRule" id="PRU01026"/>
    </source>
</evidence>
<feature type="binding site" evidence="11">
    <location>
        <position position="81"/>
    </location>
    <ligand>
        <name>S-adenosyl-L-methionine</name>
        <dbReference type="ChEBI" id="CHEBI:59789"/>
    </ligand>
</feature>
<keyword evidence="10" id="KW-0804">Transcription</keyword>
<feature type="domain" description="Ribosomal RNA adenine methylase transferase N-terminal" evidence="13">
    <location>
        <begin position="39"/>
        <end position="233"/>
    </location>
</feature>
<evidence type="ECO:0000313" key="15">
    <source>
        <dbReference type="WBParaSite" id="sdigi.contig626.g9275.t1"/>
    </source>
</evidence>
<evidence type="ECO:0000256" key="8">
    <source>
        <dbReference type="ARBA" id="ARBA00023015"/>
    </source>
</evidence>
<dbReference type="GO" id="GO:0003723">
    <property type="term" value="F:RNA binding"/>
    <property type="evidence" value="ECO:0007669"/>
    <property type="project" value="UniProtKB-UniRule"/>
</dbReference>
<evidence type="ECO:0000256" key="3">
    <source>
        <dbReference type="ARBA" id="ARBA00022603"/>
    </source>
</evidence>
<keyword evidence="2 12" id="KW-0698">rRNA processing</keyword>
<dbReference type="AlphaFoldDB" id="A0A915Q5K9"/>
<keyword evidence="5 11" id="KW-0949">S-adenosyl-L-methionine</keyword>
<feature type="binding site" evidence="11">
    <location>
        <position position="107"/>
    </location>
    <ligand>
        <name>S-adenosyl-L-methionine</name>
        <dbReference type="ChEBI" id="CHEBI:59789"/>
    </ligand>
</feature>
<dbReference type="PROSITE" id="PS01131">
    <property type="entry name" value="RRNA_A_DIMETH"/>
    <property type="match status" value="1"/>
</dbReference>
<keyword evidence="3 11" id="KW-0489">Methyltransferase</keyword>
<dbReference type="WBParaSite" id="sdigi.contig626.g9275.t1">
    <property type="protein sequence ID" value="sdigi.contig626.g9275.t1"/>
    <property type="gene ID" value="sdigi.contig626.g9275"/>
</dbReference>
<dbReference type="CDD" id="cd02440">
    <property type="entry name" value="AdoMet_MTases"/>
    <property type="match status" value="1"/>
</dbReference>
<keyword evidence="4 11" id="KW-0808">Transferase</keyword>
<dbReference type="FunFam" id="3.40.50.150:FF:000109">
    <property type="entry name" value="rRNA adenine N(6)-methyltransferase"/>
    <property type="match status" value="1"/>
</dbReference>
<dbReference type="InterPro" id="IPR029063">
    <property type="entry name" value="SAM-dependent_MTases_sf"/>
</dbReference>
<protein>
    <recommendedName>
        <fullName evidence="12">rRNA adenine N(6)-methyltransferase</fullName>
        <ecNumber evidence="12">2.1.1.-</ecNumber>
    </recommendedName>
</protein>
<name>A0A915Q5K9_9BILA</name>
<evidence type="ECO:0000256" key="10">
    <source>
        <dbReference type="ARBA" id="ARBA00023163"/>
    </source>
</evidence>
<evidence type="ECO:0000256" key="1">
    <source>
        <dbReference type="ARBA" id="ARBA00004173"/>
    </source>
</evidence>
<keyword evidence="7" id="KW-0809">Transit peptide</keyword>
<dbReference type="PROSITE" id="PS51689">
    <property type="entry name" value="SAM_RNA_A_N6_MT"/>
    <property type="match status" value="1"/>
</dbReference>
<dbReference type="Pfam" id="PF00398">
    <property type="entry name" value="RrnaAD"/>
    <property type="match status" value="1"/>
</dbReference>
<dbReference type="GO" id="GO:0000179">
    <property type="term" value="F:rRNA (adenine-N6,N6-)-dimethyltransferase activity"/>
    <property type="evidence" value="ECO:0007669"/>
    <property type="project" value="UniProtKB-UniRule"/>
</dbReference>
<dbReference type="FunFam" id="1.10.8.100:FF:000006">
    <property type="entry name" value="rRNA adenine N(6)-methyltransferase"/>
    <property type="match status" value="1"/>
</dbReference>
<dbReference type="InterPro" id="IPR020598">
    <property type="entry name" value="rRNA_Ade_methylase_Trfase_N"/>
</dbReference>